<organism evidence="2 3">
    <name type="scientific">Arachidicoccus ginsenosidivorans</name>
    <dbReference type="NCBI Taxonomy" id="496057"/>
    <lineage>
        <taxon>Bacteria</taxon>
        <taxon>Pseudomonadati</taxon>
        <taxon>Bacteroidota</taxon>
        <taxon>Chitinophagia</taxon>
        <taxon>Chitinophagales</taxon>
        <taxon>Chitinophagaceae</taxon>
        <taxon>Arachidicoccus</taxon>
    </lineage>
</organism>
<sequence length="408" mass="44126">MQKSHFYKRDILRALFINGPQSAADLVIKIGRSFTLVVKMLSELTQENIVVEKGLAPSSGGRRPVLYELKADTFYIMAIAMDQFVTKISLLNAANSPVCPTIYFELNLNTHPDPLQFLTDRILAVIDKKYIPSNRIIGIGIGMPGFINPAKGINYTFLGANICAVIQKATNIPVYIENDSSIIALAEQTIGKAANVGNAMVVNLSWGIGLGMIIQGQLFRGQSGFAGEFSHIALFANGKLCSCGKTGCLETESSLTYMIDQAASKMAAGHACSISRSIIESEDHQLKSQAFLKAAAKGDSLIMEIISESGYNIGRGIAIIIHLLNPAKIILSGRCAEIGQLWLPPIWQALNTFCIPTLIQSTKIEVSEMHKDAGLFGAAILVMDQTSAEELAPILSQGLPSFKHNKPK</sequence>
<name>A0A5B8VQV9_9BACT</name>
<dbReference type="EMBL" id="CP042434">
    <property type="protein sequence ID" value="QEC73643.1"/>
    <property type="molecule type" value="Genomic_DNA"/>
</dbReference>
<dbReference type="Gene3D" id="1.10.10.10">
    <property type="entry name" value="Winged helix-like DNA-binding domain superfamily/Winged helix DNA-binding domain"/>
    <property type="match status" value="1"/>
</dbReference>
<dbReference type="InterPro" id="IPR043129">
    <property type="entry name" value="ATPase_NBD"/>
</dbReference>
<dbReference type="RefSeq" id="WP_146786433.1">
    <property type="nucleotide sequence ID" value="NZ_CP042434.1"/>
</dbReference>
<dbReference type="InterPro" id="IPR036388">
    <property type="entry name" value="WH-like_DNA-bd_sf"/>
</dbReference>
<dbReference type="Pfam" id="PF00480">
    <property type="entry name" value="ROK"/>
    <property type="match status" value="1"/>
</dbReference>
<comment type="similarity">
    <text evidence="1">Belongs to the ROK (NagC/XylR) family.</text>
</comment>
<evidence type="ECO:0000256" key="1">
    <source>
        <dbReference type="ARBA" id="ARBA00006479"/>
    </source>
</evidence>
<dbReference type="AlphaFoldDB" id="A0A5B8VQV9"/>
<dbReference type="Gene3D" id="3.30.420.40">
    <property type="match status" value="2"/>
</dbReference>
<dbReference type="InterPro" id="IPR000600">
    <property type="entry name" value="ROK"/>
</dbReference>
<dbReference type="SUPFAM" id="SSF53067">
    <property type="entry name" value="Actin-like ATPase domain"/>
    <property type="match status" value="1"/>
</dbReference>
<dbReference type="SUPFAM" id="SSF46785">
    <property type="entry name" value="Winged helix' DNA-binding domain"/>
    <property type="match status" value="1"/>
</dbReference>
<evidence type="ECO:0000313" key="3">
    <source>
        <dbReference type="Proteomes" id="UP000321291"/>
    </source>
</evidence>
<protein>
    <submittedName>
        <fullName evidence="2">ROK family protein</fullName>
    </submittedName>
</protein>
<dbReference type="PANTHER" id="PTHR18964">
    <property type="entry name" value="ROK (REPRESSOR, ORF, KINASE) FAMILY"/>
    <property type="match status" value="1"/>
</dbReference>
<gene>
    <name evidence="2" type="ORF">FSB73_20200</name>
</gene>
<keyword evidence="3" id="KW-1185">Reference proteome</keyword>
<evidence type="ECO:0000313" key="2">
    <source>
        <dbReference type="EMBL" id="QEC73643.1"/>
    </source>
</evidence>
<accession>A0A5B8VQV9</accession>
<dbReference type="PANTHER" id="PTHR18964:SF149">
    <property type="entry name" value="BIFUNCTIONAL UDP-N-ACETYLGLUCOSAMINE 2-EPIMERASE_N-ACETYLMANNOSAMINE KINASE"/>
    <property type="match status" value="1"/>
</dbReference>
<dbReference type="OrthoDB" id="9810372at2"/>
<reference evidence="2 3" key="1">
    <citation type="journal article" date="2017" name="Int. J. Syst. Evol. Microbiol.">
        <title>Arachidicoccus ginsenosidivorans sp. nov., with ginsenoside-converting activity isolated from ginseng cultivating soil.</title>
        <authorList>
            <person name="Siddiqi M.Z."/>
            <person name="Aslam Z."/>
            <person name="Im W.T."/>
        </authorList>
    </citation>
    <scope>NUCLEOTIDE SEQUENCE [LARGE SCALE GENOMIC DNA]</scope>
    <source>
        <strain evidence="2 3">Gsoil 809</strain>
    </source>
</reference>
<dbReference type="Proteomes" id="UP000321291">
    <property type="component" value="Chromosome"/>
</dbReference>
<dbReference type="KEGG" id="agi:FSB73_20200"/>
<dbReference type="InterPro" id="IPR036390">
    <property type="entry name" value="WH_DNA-bd_sf"/>
</dbReference>
<proteinExistence type="inferred from homology"/>